<accession>A0ABV0PUV4</accession>
<evidence type="ECO:0000256" key="2">
    <source>
        <dbReference type="SAM" id="Phobius"/>
    </source>
</evidence>
<organism evidence="3 4">
    <name type="scientific">Goodea atripinnis</name>
    <dbReference type="NCBI Taxonomy" id="208336"/>
    <lineage>
        <taxon>Eukaryota</taxon>
        <taxon>Metazoa</taxon>
        <taxon>Chordata</taxon>
        <taxon>Craniata</taxon>
        <taxon>Vertebrata</taxon>
        <taxon>Euteleostomi</taxon>
        <taxon>Actinopterygii</taxon>
        <taxon>Neopterygii</taxon>
        <taxon>Teleostei</taxon>
        <taxon>Neoteleostei</taxon>
        <taxon>Acanthomorphata</taxon>
        <taxon>Ovalentaria</taxon>
        <taxon>Atherinomorphae</taxon>
        <taxon>Cyprinodontiformes</taxon>
        <taxon>Goodeidae</taxon>
        <taxon>Goodea</taxon>
    </lineage>
</organism>
<keyword evidence="2" id="KW-0472">Membrane</keyword>
<keyword evidence="4" id="KW-1185">Reference proteome</keyword>
<gene>
    <name evidence="3" type="ORF">GOODEAATRI_003390</name>
</gene>
<feature type="transmembrane region" description="Helical" evidence="2">
    <location>
        <begin position="57"/>
        <end position="79"/>
    </location>
</feature>
<evidence type="ECO:0000313" key="4">
    <source>
        <dbReference type="Proteomes" id="UP001476798"/>
    </source>
</evidence>
<name>A0ABV0PUV4_9TELE</name>
<dbReference type="EMBL" id="JAHRIO010090091">
    <property type="protein sequence ID" value="MEQ2187309.1"/>
    <property type="molecule type" value="Genomic_DNA"/>
</dbReference>
<feature type="region of interest" description="Disordered" evidence="1">
    <location>
        <begin position="311"/>
        <end position="331"/>
    </location>
</feature>
<reference evidence="3 4" key="1">
    <citation type="submission" date="2021-06" db="EMBL/GenBank/DDBJ databases">
        <authorList>
            <person name="Palmer J.M."/>
        </authorList>
    </citation>
    <scope>NUCLEOTIDE SEQUENCE [LARGE SCALE GENOMIC DNA]</scope>
    <source>
        <strain evidence="3 4">GA_2019</strain>
        <tissue evidence="3">Muscle</tissue>
    </source>
</reference>
<dbReference type="Proteomes" id="UP001476798">
    <property type="component" value="Unassembled WGS sequence"/>
</dbReference>
<proteinExistence type="predicted"/>
<feature type="region of interest" description="Disordered" evidence="1">
    <location>
        <begin position="450"/>
        <end position="508"/>
    </location>
</feature>
<feature type="region of interest" description="Disordered" evidence="1">
    <location>
        <begin position="1"/>
        <end position="34"/>
    </location>
</feature>
<feature type="region of interest" description="Disordered" evidence="1">
    <location>
        <begin position="354"/>
        <end position="397"/>
    </location>
</feature>
<feature type="compositionally biased region" description="Basic residues" evidence="1">
    <location>
        <begin position="383"/>
        <end position="397"/>
    </location>
</feature>
<feature type="compositionally biased region" description="Polar residues" evidence="1">
    <location>
        <begin position="488"/>
        <end position="497"/>
    </location>
</feature>
<keyword evidence="2" id="KW-0812">Transmembrane</keyword>
<evidence type="ECO:0000313" key="3">
    <source>
        <dbReference type="EMBL" id="MEQ2187309.1"/>
    </source>
</evidence>
<protein>
    <submittedName>
        <fullName evidence="3">Uncharacterized protein</fullName>
    </submittedName>
</protein>
<keyword evidence="2" id="KW-1133">Transmembrane helix</keyword>
<comment type="caution">
    <text evidence="3">The sequence shown here is derived from an EMBL/GenBank/DDBJ whole genome shotgun (WGS) entry which is preliminary data.</text>
</comment>
<evidence type="ECO:0000256" key="1">
    <source>
        <dbReference type="SAM" id="MobiDB-lite"/>
    </source>
</evidence>
<sequence length="508" mass="56319">MDSSGGPSASFLPSAEESLDCPPAPDSSRHTTHDGNASGLSSLSYGVGVAWHQLRPFLPFFLISFMIVALVYLMLAIIYGGPFKDPLFFVKFYERWPRPTPRQESPAKVFTTALRACTLLHIIRLLYSGEMAGEGESEKQEAIYAAAQLGINGLVEVTKSRGRLGGGMEQYTEVGVQTEPLRMEEDEGRTVGWRREVRDGFTYLWKETLSDTGRDMGTQTEEQLVNSCTPAPPAVPYETIDISALQSLLQTDAQQFVPVTLVYPLDENQVVQCSSTSSKCLQESITSGSTSVAIVAPQRTPVCPPLPHFSTQAASSVADPQSCGADPNPKEWEGERLEQFEGNIAGFINYFLNPESSENSSRGRGRGERRPRGARGARIGQQKTRRPRGRTAGRGRGRFTQLVDVQEIGVGKLQKVFLHRWVVITPRTGQGGGTVGRKLYQKLREELEPAQKYQRRRGRGKVFEADQSRDVQQGCDGGVTHTQRGRRNTTQQLTKVSEYNHKQPYSWE</sequence>